<dbReference type="Gene3D" id="3.40.50.300">
    <property type="entry name" value="P-loop containing nucleotide triphosphate hydrolases"/>
    <property type="match status" value="1"/>
</dbReference>
<dbReference type="InterPro" id="IPR027417">
    <property type="entry name" value="P-loop_NTPase"/>
</dbReference>
<evidence type="ECO:0008006" key="3">
    <source>
        <dbReference type="Google" id="ProtNLM"/>
    </source>
</evidence>
<evidence type="ECO:0000313" key="1">
    <source>
        <dbReference type="EMBL" id="GMK47670.1"/>
    </source>
</evidence>
<gene>
    <name evidence="1" type="ORF">PghCCS26_48000</name>
</gene>
<name>A0ABQ6NUC6_9BACL</name>
<evidence type="ECO:0000313" key="2">
    <source>
        <dbReference type="Proteomes" id="UP001285921"/>
    </source>
</evidence>
<dbReference type="RefSeq" id="WP_317981591.1">
    <property type="nucleotide sequence ID" value="NZ_BTCL01000021.1"/>
</dbReference>
<dbReference type="EMBL" id="BTCL01000021">
    <property type="protein sequence ID" value="GMK47670.1"/>
    <property type="molecule type" value="Genomic_DNA"/>
</dbReference>
<organism evidence="1 2">
    <name type="scientific">Paenibacillus glycanilyticus</name>
    <dbReference type="NCBI Taxonomy" id="126569"/>
    <lineage>
        <taxon>Bacteria</taxon>
        <taxon>Bacillati</taxon>
        <taxon>Bacillota</taxon>
        <taxon>Bacilli</taxon>
        <taxon>Bacillales</taxon>
        <taxon>Paenibacillaceae</taxon>
        <taxon>Paenibacillus</taxon>
    </lineage>
</organism>
<protein>
    <recommendedName>
        <fullName evidence="3">ATP-binding protein</fullName>
    </recommendedName>
</protein>
<reference evidence="1 2" key="1">
    <citation type="submission" date="2023-05" db="EMBL/GenBank/DDBJ databases">
        <title>Draft genome of Paenibacillus sp. CCS26.</title>
        <authorList>
            <person name="Akita H."/>
            <person name="Shinto Y."/>
            <person name="Kimura Z."/>
        </authorList>
    </citation>
    <scope>NUCLEOTIDE SEQUENCE [LARGE SCALE GENOMIC DNA]</scope>
    <source>
        <strain evidence="1 2">CCS26</strain>
    </source>
</reference>
<proteinExistence type="predicted"/>
<comment type="caution">
    <text evidence="1">The sequence shown here is derived from an EMBL/GenBank/DDBJ whole genome shotgun (WGS) entry which is preliminary data.</text>
</comment>
<accession>A0ABQ6NUC6</accession>
<dbReference type="Proteomes" id="UP001285921">
    <property type="component" value="Unassembled WGS sequence"/>
</dbReference>
<sequence length="803" mass="92575">MQYVTFRIIPHHTVLNSASRNFQRALYELFSVRHKPRREGFRIVTQPAPDFYWITQLTAESIAFYVRVPVDFAEPFRTKFRNHEQWRKSTIEPVADFELVPEGDNSELYALKYKRHDMFSLDFRYNEQNTPVREVLSVKNELADNEAVTIFIRQETVSRAKWKRLVDYAWESWDKGGVPQKAGIDPLRVVRGLANGVVYVLYEAHSLVADIMSGIERTFFHGGGSRAKVERPVFRNPERAELLVNGDLSAMTKNKRNLPVFKTSIRYAVTAGDEVKRGMLARSVAGAYGSLAGDNRLEPIKVNIRSRRDFTPTMMSVDELGKLTQLPTAELQTEFADVLTSNRRVEIELPRVFLDDSGILAGTATDRGETHNVYISTKNPDRLFYGRAYVGMQGMGKDQAMINLIVEAKRKHNIGAVIPDVINEQNGHRGMADALRDHLPAEDVIDIDLANTEHPIYLGLQSIVRNVKDQRIAADRIAEEITQFLMADADDDKFQTMDFLREAAKATMGDLQDIKYMFTSRSFRNRKIAELEDIFDMDTWRDYDRMTDKDGGMSGRQGQIYGPIQRRLGQIINSEFLKPIFCQSPNPQMDLYRWIDEGKVVIFRFPKEDVISRRVIELLMYWIVLNVFLIKVAQDGKTKSLGTYLVLNEPHQFLSPGLIHFMKRMLTEGRKKRLAPIFAFHNFKQFREYPGFVDILKTGINWHVFKNENIKMYEELMPQLSKTFTDAQQAMDATKQYQYIACWINDEGSGENPFVVDALPLVGKRYETLNNERLTKEHAQKYGRPVAEVLAEIKRREREARGT</sequence>
<keyword evidence="2" id="KW-1185">Reference proteome</keyword>
<dbReference type="SUPFAM" id="SSF52540">
    <property type="entry name" value="P-loop containing nucleoside triphosphate hydrolases"/>
    <property type="match status" value="1"/>
</dbReference>